<keyword evidence="2" id="KW-0378">Hydrolase</keyword>
<name>A0A1T4VP05_9GAMM</name>
<keyword evidence="2" id="KW-0067">ATP-binding</keyword>
<accession>A0A1T4VP05</accession>
<reference evidence="3" key="1">
    <citation type="submission" date="2017-02" db="EMBL/GenBank/DDBJ databases">
        <authorList>
            <person name="Varghese N."/>
            <person name="Submissions S."/>
        </authorList>
    </citation>
    <scope>NUCLEOTIDE SEQUENCE [LARGE SCALE GENOMIC DNA]</scope>
    <source>
        <strain evidence="3">DSM 3072</strain>
    </source>
</reference>
<keyword evidence="2" id="KW-0347">Helicase</keyword>
<dbReference type="Gene3D" id="3.30.565.60">
    <property type="match status" value="1"/>
</dbReference>
<organism evidence="2 3">
    <name type="scientific">Succinivibrio dextrinosolvens DSM 3072</name>
    <dbReference type="NCBI Taxonomy" id="1123324"/>
    <lineage>
        <taxon>Bacteria</taxon>
        <taxon>Pseudomonadati</taxon>
        <taxon>Pseudomonadota</taxon>
        <taxon>Gammaproteobacteria</taxon>
        <taxon>Aeromonadales</taxon>
        <taxon>Succinivibrionaceae</taxon>
        <taxon>Succinivibrio</taxon>
    </lineage>
</organism>
<dbReference type="InterPro" id="IPR038475">
    <property type="entry name" value="RecG_C_sf"/>
</dbReference>
<dbReference type="AlphaFoldDB" id="A0A1T4VP05"/>
<evidence type="ECO:0000259" key="1">
    <source>
        <dbReference type="Pfam" id="PF04326"/>
    </source>
</evidence>
<dbReference type="EMBL" id="FUXX01000034">
    <property type="protein sequence ID" value="SKA66251.1"/>
    <property type="molecule type" value="Genomic_DNA"/>
</dbReference>
<dbReference type="InterPro" id="IPR036388">
    <property type="entry name" value="WH-like_DNA-bd_sf"/>
</dbReference>
<protein>
    <submittedName>
        <fullName evidence="2">ATP-dependent DNA helicase RecG</fullName>
    </submittedName>
</protein>
<dbReference type="PANTHER" id="PTHR30595">
    <property type="entry name" value="GLPR-RELATED TRANSCRIPTIONAL REPRESSOR"/>
    <property type="match status" value="1"/>
</dbReference>
<dbReference type="Gene3D" id="3.30.950.30">
    <property type="entry name" value="Schlafen, AAA domain"/>
    <property type="match status" value="1"/>
</dbReference>
<keyword evidence="3" id="KW-1185">Reference proteome</keyword>
<dbReference type="Pfam" id="PF13412">
    <property type="entry name" value="HTH_24"/>
    <property type="match status" value="1"/>
</dbReference>
<dbReference type="InterPro" id="IPR007421">
    <property type="entry name" value="Schlafen_AlbA_2_dom"/>
</dbReference>
<gene>
    <name evidence="2" type="ORF">SAMN02745213_01792</name>
</gene>
<dbReference type="Pfam" id="PF13749">
    <property type="entry name" value="HATPase_c_4"/>
    <property type="match status" value="1"/>
</dbReference>
<evidence type="ECO:0000313" key="3">
    <source>
        <dbReference type="Proteomes" id="UP000242432"/>
    </source>
</evidence>
<dbReference type="Proteomes" id="UP000242432">
    <property type="component" value="Unassembled WGS sequence"/>
</dbReference>
<evidence type="ECO:0000313" key="2">
    <source>
        <dbReference type="EMBL" id="SKA66251.1"/>
    </source>
</evidence>
<dbReference type="Pfam" id="PF04326">
    <property type="entry name" value="SLFN_AlbA_2"/>
    <property type="match status" value="1"/>
</dbReference>
<proteinExistence type="predicted"/>
<dbReference type="RefSeq" id="WP_078929171.1">
    <property type="nucleotide sequence ID" value="NZ_FUXX01000034.1"/>
</dbReference>
<sequence length="448" mass="51059">MNLGKETEMLEFKKTTGEIREAMVSIAAILNKHGVGTIYFGVKPNGDVIGQNVSESSLRDVSRAVYESIKPQIYPVIKEEILDGHSTIKVEFSGENTPYSASGRYYLRTADEDREVTPEELKAFFGVNKYREKWEKEISESTEKQIDHDSMKQFWDNAIAAGRLPEGRYTCPIILKRYGLVSNGFLTKAGEALFSSNHPISLKAGIFATDEKLTILDMKFYEDNIFNLLKIAEEYILKNIRWKTEIIEMERTETPEIPVAVIREVLANSFAHAIYAGRTSHEICIHPGMITIYNPGEFASKHKPEEYVKKNIESEIRNPTISKILFLNKSIEKFGSGFKRIDSLCKDSGIKYSYVNDSNGFKFVINRPAIITETSRDTIEYSSFKKLNDTERSILEILKYNPTASREVLAEKTSKTVRTIQRALNTLKEQGLIEREGAKQNTIWKVKK</sequence>
<keyword evidence="2" id="KW-0547">Nucleotide-binding</keyword>
<dbReference type="GO" id="GO:0004386">
    <property type="term" value="F:helicase activity"/>
    <property type="evidence" value="ECO:0007669"/>
    <property type="project" value="UniProtKB-KW"/>
</dbReference>
<dbReference type="SUPFAM" id="SSF46785">
    <property type="entry name" value="Winged helix' DNA-binding domain"/>
    <property type="match status" value="1"/>
</dbReference>
<dbReference type="InterPro" id="IPR036390">
    <property type="entry name" value="WH_DNA-bd_sf"/>
</dbReference>
<dbReference type="Gene3D" id="1.10.10.10">
    <property type="entry name" value="Winged helix-like DNA-binding domain superfamily/Winged helix DNA-binding domain"/>
    <property type="match status" value="1"/>
</dbReference>
<feature type="domain" description="Schlafen AlbA-2" evidence="1">
    <location>
        <begin position="6"/>
        <end position="116"/>
    </location>
</feature>
<dbReference type="PANTHER" id="PTHR30595:SF6">
    <property type="entry name" value="SCHLAFEN ALBA-2 DOMAIN-CONTAINING PROTEIN"/>
    <property type="match status" value="1"/>
</dbReference>
<dbReference type="InterPro" id="IPR038461">
    <property type="entry name" value="Schlafen_AlbA_2_dom_sf"/>
</dbReference>